<dbReference type="AlphaFoldDB" id="A0A974E407"/>
<dbReference type="Gene3D" id="3.40.1440.10">
    <property type="entry name" value="GIY-YIG endonuclease"/>
    <property type="match status" value="1"/>
</dbReference>
<reference evidence="2" key="1">
    <citation type="journal article" date="2016" name="Nature">
        <title>Genome evolution in the allotetraploid frog Xenopus laevis.</title>
        <authorList>
            <person name="Session A.M."/>
            <person name="Uno Y."/>
            <person name="Kwon T."/>
            <person name="Chapman J.A."/>
            <person name="Toyoda A."/>
            <person name="Takahashi S."/>
            <person name="Fukui A."/>
            <person name="Hikosaka A."/>
            <person name="Suzuki A."/>
            <person name="Kondo M."/>
            <person name="van Heeringen S.J."/>
            <person name="Quigley I."/>
            <person name="Heinz S."/>
            <person name="Ogino H."/>
            <person name="Ochi H."/>
            <person name="Hellsten U."/>
            <person name="Lyons J.B."/>
            <person name="Simakov O."/>
            <person name="Putnam N."/>
            <person name="Stites J."/>
            <person name="Kuroki Y."/>
            <person name="Tanaka T."/>
            <person name="Michiue T."/>
            <person name="Watanabe M."/>
            <person name="Bogdanovic O."/>
            <person name="Lister R."/>
            <person name="Georgiou G."/>
            <person name="Paranjpe S.S."/>
            <person name="van Kruijsbergen I."/>
            <person name="Shu S."/>
            <person name="Carlson J."/>
            <person name="Kinoshita T."/>
            <person name="Ohta Y."/>
            <person name="Mawaribuchi S."/>
            <person name="Jenkins J."/>
            <person name="Grimwood J."/>
            <person name="Schmutz J."/>
            <person name="Mitros T."/>
            <person name="Mozaffari S.V."/>
            <person name="Suzuki Y."/>
            <person name="Haramoto Y."/>
            <person name="Yamamoto T.S."/>
            <person name="Takagi C."/>
            <person name="Heald R."/>
            <person name="Miller K."/>
            <person name="Haudenschild C."/>
            <person name="Kitzman J."/>
            <person name="Nakayama T."/>
            <person name="Izutsu Y."/>
            <person name="Robert J."/>
            <person name="Fortriede J."/>
            <person name="Burns K."/>
            <person name="Lotay V."/>
            <person name="Karimi K."/>
            <person name="Yasuoka Y."/>
            <person name="Dichmann D.S."/>
            <person name="Flajnik M.F."/>
            <person name="Houston D.W."/>
            <person name="Shendure J."/>
            <person name="DuPasquier L."/>
            <person name="Vize P.D."/>
            <person name="Zorn A.M."/>
            <person name="Ito M."/>
            <person name="Marcotte E.M."/>
            <person name="Wallingford J.B."/>
            <person name="Ito Y."/>
            <person name="Asashima M."/>
            <person name="Ueno N."/>
            <person name="Matsuda Y."/>
            <person name="Veenstra G.J."/>
            <person name="Fujiyama A."/>
            <person name="Harland R.M."/>
            <person name="Taira M."/>
            <person name="Rokhsar D.S."/>
        </authorList>
    </citation>
    <scope>NUCLEOTIDE SEQUENCE [LARGE SCALE GENOMIC DNA]</scope>
    <source>
        <strain evidence="2">J</strain>
    </source>
</reference>
<dbReference type="InterPro" id="IPR035901">
    <property type="entry name" value="GIY-YIG_endonuc_sf"/>
</dbReference>
<protein>
    <recommendedName>
        <fullName evidence="3">GIY-YIG domain-containing protein</fullName>
    </recommendedName>
</protein>
<organism evidence="1 2">
    <name type="scientific">Xenopus laevis</name>
    <name type="common">African clawed frog</name>
    <dbReference type="NCBI Taxonomy" id="8355"/>
    <lineage>
        <taxon>Eukaryota</taxon>
        <taxon>Metazoa</taxon>
        <taxon>Chordata</taxon>
        <taxon>Craniata</taxon>
        <taxon>Vertebrata</taxon>
        <taxon>Euteleostomi</taxon>
        <taxon>Amphibia</taxon>
        <taxon>Batrachia</taxon>
        <taxon>Anura</taxon>
        <taxon>Pipoidea</taxon>
        <taxon>Pipidae</taxon>
        <taxon>Xenopodinae</taxon>
        <taxon>Xenopus</taxon>
        <taxon>Xenopus</taxon>
    </lineage>
</organism>
<dbReference type="CDD" id="cd10442">
    <property type="entry name" value="GIY-YIG_PLEs"/>
    <property type="match status" value="1"/>
</dbReference>
<evidence type="ECO:0000313" key="1">
    <source>
        <dbReference type="EMBL" id="OCU02217.1"/>
    </source>
</evidence>
<dbReference type="PANTHER" id="PTHR21301:SF12">
    <property type="match status" value="1"/>
</dbReference>
<name>A0A974E407_XENLA</name>
<sequence>MFCYTRGRTLKDTLCPSDSQEKKEYRFMGKPKKGTFPCLNCICCASIVKGNTVSHPTKGTQIKLRHYTTCESKFVVYCLKCPCGLAYIGQTIRAVKDRIKEHRGNIRNFKMGTASDTSVSRHFHAEGHNVSQLKWLVLEQIKMPNRGGDMRKTLAQKEAYWIRKMNTMAPIGMNDHWSIIPFLGY</sequence>
<accession>A0A974E407</accession>
<dbReference type="PANTHER" id="PTHR21301">
    <property type="entry name" value="REVERSE TRANSCRIPTASE"/>
    <property type="match status" value="1"/>
</dbReference>
<proteinExistence type="predicted"/>
<dbReference type="Proteomes" id="UP000694892">
    <property type="component" value="Chromosome 1L"/>
</dbReference>
<gene>
    <name evidence="1" type="ORF">XELAEV_18007978mg</name>
</gene>
<evidence type="ECO:0000313" key="2">
    <source>
        <dbReference type="Proteomes" id="UP000694892"/>
    </source>
</evidence>
<evidence type="ECO:0008006" key="3">
    <source>
        <dbReference type="Google" id="ProtNLM"/>
    </source>
</evidence>
<dbReference type="EMBL" id="CM004466">
    <property type="protein sequence ID" value="OCU02217.1"/>
    <property type="molecule type" value="Genomic_DNA"/>
</dbReference>